<name>V9KYV6_CALMI</name>
<proteinExistence type="evidence at transcript level"/>
<organism evidence="2">
    <name type="scientific">Callorhinchus milii</name>
    <name type="common">Ghost shark</name>
    <dbReference type="NCBI Taxonomy" id="7868"/>
    <lineage>
        <taxon>Eukaryota</taxon>
        <taxon>Metazoa</taxon>
        <taxon>Chordata</taxon>
        <taxon>Craniata</taxon>
        <taxon>Vertebrata</taxon>
        <taxon>Chondrichthyes</taxon>
        <taxon>Holocephali</taxon>
        <taxon>Chimaeriformes</taxon>
        <taxon>Callorhinchidae</taxon>
        <taxon>Callorhinchus</taxon>
    </lineage>
</organism>
<protein>
    <submittedName>
        <fullName evidence="2">Uncharacterized protein</fullName>
    </submittedName>
</protein>
<evidence type="ECO:0000256" key="1">
    <source>
        <dbReference type="SAM" id="SignalP"/>
    </source>
</evidence>
<accession>V9KYV6</accession>
<keyword evidence="1" id="KW-0732">Signal</keyword>
<evidence type="ECO:0000313" key="2">
    <source>
        <dbReference type="EMBL" id="AFP04453.1"/>
    </source>
</evidence>
<reference evidence="2" key="1">
    <citation type="journal article" date="2014" name="Nature">
        <title>Elephant shark genome provides unique insights into gnathostome evolution.</title>
        <authorList>
            <consortium name="International Elephant Shark Genome Sequencing Consortium"/>
            <person name="Venkatesh B."/>
            <person name="Lee A.P."/>
            <person name="Ravi V."/>
            <person name="Maurya A.K."/>
            <person name="Lian M.M."/>
            <person name="Swann J.B."/>
            <person name="Ohta Y."/>
            <person name="Flajnik M.F."/>
            <person name="Sutoh Y."/>
            <person name="Kasahara M."/>
            <person name="Hoon S."/>
            <person name="Gangu V."/>
            <person name="Roy S.W."/>
            <person name="Irimia M."/>
            <person name="Korzh V."/>
            <person name="Kondrychyn I."/>
            <person name="Lim Z.W."/>
            <person name="Tay B.H."/>
            <person name="Tohari S."/>
            <person name="Kong K.W."/>
            <person name="Ho S."/>
            <person name="Lorente-Galdos B."/>
            <person name="Quilez J."/>
            <person name="Marques-Bonet T."/>
            <person name="Raney B.J."/>
            <person name="Ingham P.W."/>
            <person name="Tay A."/>
            <person name="Hillier L.W."/>
            <person name="Minx P."/>
            <person name="Boehm T."/>
            <person name="Wilson R.K."/>
            <person name="Brenner S."/>
            <person name="Warren W.C."/>
        </authorList>
    </citation>
    <scope>NUCLEOTIDE SEQUENCE</scope>
    <source>
        <tissue evidence="2">Liver</tissue>
    </source>
</reference>
<dbReference type="EMBL" id="JW871935">
    <property type="protein sequence ID" value="AFP04453.1"/>
    <property type="molecule type" value="mRNA"/>
</dbReference>
<feature type="signal peptide" evidence="1">
    <location>
        <begin position="1"/>
        <end position="25"/>
    </location>
</feature>
<dbReference type="AlphaFoldDB" id="V9KYV6"/>
<sequence>MVCQTVCSASMLLALGWFLIAGTGSDHTEENHQCLFTAKNYTELANSLKLITEQIDQITGCHELEQRTEIYALLQTTADKMRAIRIRACHKVSPKNCSIPLVPNNGGLMCLTLNKTRYCKPMCNQEADFNFLRKSRLFESCGESTQYQWTTQYVGGSRLAQCSVTRMNLHVSGDATAYFRSTCHQALLDYENSKMMMNNFKKELQAKGIVGKIKNRTECLMCGNISV</sequence>
<feature type="chain" id="PRO_5004778164" evidence="1">
    <location>
        <begin position="26"/>
        <end position="227"/>
    </location>
</feature>